<gene>
    <name evidence="2" type="ORF">C2G38_2211120</name>
</gene>
<dbReference type="AlphaFoldDB" id="A0A397UEC1"/>
<organism evidence="2 3">
    <name type="scientific">Gigaspora rosea</name>
    <dbReference type="NCBI Taxonomy" id="44941"/>
    <lineage>
        <taxon>Eukaryota</taxon>
        <taxon>Fungi</taxon>
        <taxon>Fungi incertae sedis</taxon>
        <taxon>Mucoromycota</taxon>
        <taxon>Glomeromycotina</taxon>
        <taxon>Glomeromycetes</taxon>
        <taxon>Diversisporales</taxon>
        <taxon>Gigasporaceae</taxon>
        <taxon>Gigaspora</taxon>
    </lineage>
</organism>
<evidence type="ECO:0000313" key="3">
    <source>
        <dbReference type="Proteomes" id="UP000266673"/>
    </source>
</evidence>
<protein>
    <submittedName>
        <fullName evidence="2">Uncharacterized protein</fullName>
    </submittedName>
</protein>
<evidence type="ECO:0000313" key="2">
    <source>
        <dbReference type="EMBL" id="RIB08655.1"/>
    </source>
</evidence>
<accession>A0A397UEC1</accession>
<dbReference type="EMBL" id="QKWP01001481">
    <property type="protein sequence ID" value="RIB08655.1"/>
    <property type="molecule type" value="Genomic_DNA"/>
</dbReference>
<feature type="coiled-coil region" evidence="1">
    <location>
        <begin position="6"/>
        <end position="61"/>
    </location>
</feature>
<name>A0A397UEC1_9GLOM</name>
<comment type="caution">
    <text evidence="2">The sequence shown here is derived from an EMBL/GenBank/DDBJ whole genome shotgun (WGS) entry which is preliminary data.</text>
</comment>
<dbReference type="Proteomes" id="UP000266673">
    <property type="component" value="Unassembled WGS sequence"/>
</dbReference>
<evidence type="ECO:0000256" key="1">
    <source>
        <dbReference type="SAM" id="Coils"/>
    </source>
</evidence>
<keyword evidence="3" id="KW-1185">Reference proteome</keyword>
<feature type="coiled-coil region" evidence="1">
    <location>
        <begin position="237"/>
        <end position="275"/>
    </location>
</feature>
<sequence length="477" mass="55725">MREERIRFLEEELNNAIELSTQEKEELIEEISKLKRIVHQLEEENKKKDKEISNKDRLISEFDERGTKLKTRIREISKLAGNTPKAQDYTTRLVDENECLKREINTIRVNQINRINKINQQKNRITDLLCQNFALALLRYRDRLELTNTQEALQNVQAWNFNENESDSYSDENSSDLYNFDLDMATIAELADAIDLSLADTTICKTILTNQIKRATRSIRRKYTNLQQDLVNVQYDRDIYRQERDQAVLERDQLRTNAQNQVNRMINNIARKQTRIGELLGEKLALQLIYQRCKAEADLSEFNRAWVFNQYQKWKAREINSRQNILNLNQQIFALQNNPYNMAEARRLPTLKYVSILLNPIPQYMGQMPPSDYCDMIIQAWAPAIPNMMALENANAGDFDDAVKVEIMKGKMAGKYAPVPPQNNFVNPAVNIDSPDTLRAWLNAKYQRETVGTSQSAILRLSQERFQPFDNPDTYET</sequence>
<dbReference type="OrthoDB" id="2345504at2759"/>
<proteinExistence type="predicted"/>
<keyword evidence="1" id="KW-0175">Coiled coil</keyword>
<reference evidence="2 3" key="1">
    <citation type="submission" date="2018-06" db="EMBL/GenBank/DDBJ databases">
        <title>Comparative genomics reveals the genomic features of Rhizophagus irregularis, R. cerebriforme, R. diaphanum and Gigaspora rosea, and their symbiotic lifestyle signature.</title>
        <authorList>
            <person name="Morin E."/>
            <person name="San Clemente H."/>
            <person name="Chen E.C.H."/>
            <person name="De La Providencia I."/>
            <person name="Hainaut M."/>
            <person name="Kuo A."/>
            <person name="Kohler A."/>
            <person name="Murat C."/>
            <person name="Tang N."/>
            <person name="Roy S."/>
            <person name="Loubradou J."/>
            <person name="Henrissat B."/>
            <person name="Grigoriev I.V."/>
            <person name="Corradi N."/>
            <person name="Roux C."/>
            <person name="Martin F.M."/>
        </authorList>
    </citation>
    <scope>NUCLEOTIDE SEQUENCE [LARGE SCALE GENOMIC DNA]</scope>
    <source>
        <strain evidence="2 3">DAOM 194757</strain>
    </source>
</reference>